<evidence type="ECO:0000256" key="2">
    <source>
        <dbReference type="ARBA" id="ARBA00023125"/>
    </source>
</evidence>
<keyword evidence="1" id="KW-0805">Transcription regulation</keyword>
<dbReference type="EMBL" id="UHJG01000003">
    <property type="protein sequence ID" value="SUQ37468.1"/>
    <property type="molecule type" value="Genomic_DNA"/>
</dbReference>
<dbReference type="InterPro" id="IPR047761">
    <property type="entry name" value="NadS-like"/>
</dbReference>
<dbReference type="PANTHER" id="PTHR36511">
    <property type="entry name" value="MERR FAMILY BACTERIAL REGULATORY PROTEIN"/>
    <property type="match status" value="1"/>
</dbReference>
<keyword evidence="3" id="KW-0804">Transcription</keyword>
<dbReference type="GO" id="GO:0003677">
    <property type="term" value="F:DNA binding"/>
    <property type="evidence" value="ECO:0007669"/>
    <property type="project" value="UniProtKB-KW"/>
</dbReference>
<evidence type="ECO:0000313" key="6">
    <source>
        <dbReference type="Proteomes" id="UP000255169"/>
    </source>
</evidence>
<keyword evidence="2" id="KW-0238">DNA-binding</keyword>
<evidence type="ECO:0000256" key="1">
    <source>
        <dbReference type="ARBA" id="ARBA00023015"/>
    </source>
</evidence>
<dbReference type="RefSeq" id="WP_004720859.1">
    <property type="nucleotide sequence ID" value="NZ_CCYO01000001.1"/>
</dbReference>
<protein>
    <submittedName>
        <fullName evidence="5">Putative transcriptional regulator</fullName>
    </submittedName>
</protein>
<gene>
    <name evidence="5" type="ORF">NCTC10476_03596</name>
</gene>
<dbReference type="GeneID" id="66881266"/>
<dbReference type="Gene3D" id="1.10.260.40">
    <property type="entry name" value="lambda repressor-like DNA-binding domains"/>
    <property type="match status" value="1"/>
</dbReference>
<proteinExistence type="predicted"/>
<organism evidence="5 6">
    <name type="scientific">Yersinia ruckeri</name>
    <dbReference type="NCBI Taxonomy" id="29486"/>
    <lineage>
        <taxon>Bacteria</taxon>
        <taxon>Pseudomonadati</taxon>
        <taxon>Pseudomonadota</taxon>
        <taxon>Gammaproteobacteria</taxon>
        <taxon>Enterobacterales</taxon>
        <taxon>Yersiniaceae</taxon>
        <taxon>Yersinia</taxon>
    </lineage>
</organism>
<dbReference type="OrthoDB" id="9799384at2"/>
<feature type="domain" description="HTH cro/C1-type" evidence="4">
    <location>
        <begin position="39"/>
        <end position="82"/>
    </location>
</feature>
<dbReference type="AlphaFoldDB" id="A0A0A8VDV7"/>
<dbReference type="NCBIfam" id="NF041265">
    <property type="entry name" value="NadS"/>
    <property type="match status" value="1"/>
</dbReference>
<name>A0A0A8VDV7_YERRU</name>
<dbReference type="Pfam" id="PF01381">
    <property type="entry name" value="HTH_3"/>
    <property type="match status" value="1"/>
</dbReference>
<dbReference type="InterPro" id="IPR052359">
    <property type="entry name" value="HTH-type_reg/antitoxin"/>
</dbReference>
<dbReference type="Proteomes" id="UP000255169">
    <property type="component" value="Unassembled WGS sequence"/>
</dbReference>
<dbReference type="InterPro" id="IPR001387">
    <property type="entry name" value="Cro/C1-type_HTH"/>
</dbReference>
<dbReference type="PANTHER" id="PTHR36511:SF3">
    <property type="entry name" value="ANTITOXIN HIGA-2"/>
    <property type="match status" value="1"/>
</dbReference>
<evidence type="ECO:0000256" key="3">
    <source>
        <dbReference type="ARBA" id="ARBA00023163"/>
    </source>
</evidence>
<dbReference type="PROSITE" id="PS50943">
    <property type="entry name" value="HTH_CROC1"/>
    <property type="match status" value="1"/>
</dbReference>
<dbReference type="InterPro" id="IPR010982">
    <property type="entry name" value="Lambda_DNA-bd_dom_sf"/>
</dbReference>
<dbReference type="SUPFAM" id="SSF47413">
    <property type="entry name" value="lambda repressor-like DNA-binding domains"/>
    <property type="match status" value="1"/>
</dbReference>
<evidence type="ECO:0000313" key="5">
    <source>
        <dbReference type="EMBL" id="SUQ37468.1"/>
    </source>
</evidence>
<reference evidence="5 6" key="1">
    <citation type="submission" date="2018-06" db="EMBL/GenBank/DDBJ databases">
        <authorList>
            <consortium name="Pathogen Informatics"/>
            <person name="Doyle S."/>
        </authorList>
    </citation>
    <scope>NUCLEOTIDE SEQUENCE [LARGE SCALE GENOMIC DNA]</scope>
    <source>
        <strain evidence="5 6">NCTC10476</strain>
    </source>
</reference>
<keyword evidence="6" id="KW-1185">Reference proteome</keyword>
<evidence type="ECO:0000259" key="4">
    <source>
        <dbReference type="PROSITE" id="PS50943"/>
    </source>
</evidence>
<sequence>MKTELFNDLVESMQQMVAIEKGTLSVPAENIHRHRLPDVKSMREASGLKQNEFADVVGVSASLLQSWEQHRRIPSGSSLKLLMMIERDPAVIDALRTL</sequence>
<dbReference type="SMART" id="SM00530">
    <property type="entry name" value="HTH_XRE"/>
    <property type="match status" value="1"/>
</dbReference>
<dbReference type="CDD" id="cd00093">
    <property type="entry name" value="HTH_XRE"/>
    <property type="match status" value="1"/>
</dbReference>
<accession>A0A0A8VDV7</accession>